<comment type="caution">
    <text evidence="1">The sequence shown here is derived from an EMBL/GenBank/DDBJ whole genome shotgun (WGS) entry which is preliminary data.</text>
</comment>
<dbReference type="EMBL" id="JBBNAF010000012">
    <property type="protein sequence ID" value="KAK9092271.1"/>
    <property type="molecule type" value="Genomic_DNA"/>
</dbReference>
<dbReference type="AlphaFoldDB" id="A0AAP0EF81"/>
<evidence type="ECO:0000313" key="1">
    <source>
        <dbReference type="EMBL" id="KAK9092271.1"/>
    </source>
</evidence>
<gene>
    <name evidence="1" type="ORF">Syun_027182</name>
</gene>
<organism evidence="1 2">
    <name type="scientific">Stephania yunnanensis</name>
    <dbReference type="NCBI Taxonomy" id="152371"/>
    <lineage>
        <taxon>Eukaryota</taxon>
        <taxon>Viridiplantae</taxon>
        <taxon>Streptophyta</taxon>
        <taxon>Embryophyta</taxon>
        <taxon>Tracheophyta</taxon>
        <taxon>Spermatophyta</taxon>
        <taxon>Magnoliopsida</taxon>
        <taxon>Ranunculales</taxon>
        <taxon>Menispermaceae</taxon>
        <taxon>Menispermoideae</taxon>
        <taxon>Cissampelideae</taxon>
        <taxon>Stephania</taxon>
    </lineage>
</organism>
<accession>A0AAP0EF81</accession>
<reference evidence="1 2" key="1">
    <citation type="submission" date="2024-01" db="EMBL/GenBank/DDBJ databases">
        <title>Genome assemblies of Stephania.</title>
        <authorList>
            <person name="Yang L."/>
        </authorList>
    </citation>
    <scope>NUCLEOTIDE SEQUENCE [LARGE SCALE GENOMIC DNA]</scope>
    <source>
        <strain evidence="1">YNDBR</strain>
        <tissue evidence="1">Leaf</tissue>
    </source>
</reference>
<proteinExistence type="predicted"/>
<evidence type="ECO:0000313" key="2">
    <source>
        <dbReference type="Proteomes" id="UP001420932"/>
    </source>
</evidence>
<name>A0AAP0EF81_9MAGN</name>
<protein>
    <submittedName>
        <fullName evidence="1">Uncharacterized protein</fullName>
    </submittedName>
</protein>
<dbReference type="Proteomes" id="UP001420932">
    <property type="component" value="Unassembled WGS sequence"/>
</dbReference>
<keyword evidence="2" id="KW-1185">Reference proteome</keyword>
<sequence>MVFFCLFVERSIYRFGKCPVKPSLNQVLPLPPIRPSEWVTDESQVLQLHAFREMDKLIVPMAFPGDDPFFSSDVMSALKSPMNTASLG</sequence>